<dbReference type="PROSITE" id="PS50878">
    <property type="entry name" value="RT_POL"/>
    <property type="match status" value="1"/>
</dbReference>
<comment type="caution">
    <text evidence="2">The sequence shown here is derived from an EMBL/GenBank/DDBJ whole genome shotgun (WGS) entry which is preliminary data.</text>
</comment>
<feature type="domain" description="Reverse transcriptase" evidence="1">
    <location>
        <begin position="343"/>
        <end position="646"/>
    </location>
</feature>
<dbReference type="EMBL" id="CAVLGL010000035">
    <property type="protein sequence ID" value="CAK1582177.1"/>
    <property type="molecule type" value="Genomic_DNA"/>
</dbReference>
<dbReference type="InterPro" id="IPR043128">
    <property type="entry name" value="Rev_trsase/Diguanyl_cyclase"/>
</dbReference>
<dbReference type="Gene3D" id="3.30.70.270">
    <property type="match status" value="1"/>
</dbReference>
<evidence type="ECO:0000259" key="1">
    <source>
        <dbReference type="PROSITE" id="PS50878"/>
    </source>
</evidence>
<dbReference type="GO" id="GO:0071897">
    <property type="term" value="P:DNA biosynthetic process"/>
    <property type="evidence" value="ECO:0007669"/>
    <property type="project" value="UniProtKB-ARBA"/>
</dbReference>
<name>A0AAV1KJ74_9NEOP</name>
<dbReference type="PANTHER" id="PTHR47027:SF29">
    <property type="entry name" value="C2H2-TYPE DOMAIN-CONTAINING PROTEIN"/>
    <property type="match status" value="1"/>
</dbReference>
<dbReference type="SUPFAM" id="SSF56672">
    <property type="entry name" value="DNA/RNA polymerases"/>
    <property type="match status" value="1"/>
</dbReference>
<dbReference type="Pfam" id="PF00078">
    <property type="entry name" value="RVT_1"/>
    <property type="match status" value="1"/>
</dbReference>
<sequence>MKNSKSNIKICNKIGNKNKNIRNKKKQVENFTLKIGTFNVRSLSSIERYLQLTYALEEIDFDILGLSEVKKTGYSIEEYREYILCYIGQTKGLHGVGFLVKKKHKHMISNFTGISERVALLQLKTEKFNISIIQAYAPTEASQEEDIATFYSDMLKAHSLTDNIIIVMGDFNAKIGWPKKEEWLCMGSYGYGERNERGERLINYALEHKLSIMNTFFKKKARRRWTWMSPNEKIKNEIDFILTNKPNMVSNIEVLNQVKFASDHRLLRTTFHLYQPKKSRKTFQNSIKNPTTDYEINKYTESLKSNLEDNITTIPENVQTFYDLLEDNIISSLKNNKVTQKKRNSILSEHTKQLIKKRTELINTKNKNKEKKGELTKLFKFTNKSIKHDYFKHRELIITKNINSFRSTKRAFKELTLQTKWIQKLENNSAETKSRKDVIEHATKFYKQLYKKKEDENALEEEIDNKSRVNTVKLIEEEEILLYIKILKNEKSPGPDGLTNEALKLGATILVKHLTHLFNMILDTEMVPKQCTSRVKLERRGDQIKIERGVRQGDPLSPKLFIAVLENIFKHLNWTKYGININGRRLNHLRFADDIVIFAETAKQLNDMLYSLDQESSKVGLDMNVSKTKIMTNSLNVPINIKGNNIEYVINYIYLGKQISFMKTNNEDEVERRKNIAWRKFWSLKEILKGKYSMKIKSTVMDTCLLPSLLYGCQTWTYTNKVKQKINTTQRAMERSILNINKIHKVKNSIIRQRTKITDALTKALTLKWKWAGHVSRYPDNRWTIQTTRWKGPGSGKRKVGRPHKRWADDIIQYAGKDWMSKSKNRELWKQMEEAFTQNEIHISENIYS</sequence>
<evidence type="ECO:0000313" key="2">
    <source>
        <dbReference type="EMBL" id="CAK1582177.1"/>
    </source>
</evidence>
<dbReference type="Proteomes" id="UP001314205">
    <property type="component" value="Unassembled WGS sequence"/>
</dbReference>
<dbReference type="InterPro" id="IPR036691">
    <property type="entry name" value="Endo/exonu/phosph_ase_sf"/>
</dbReference>
<organism evidence="2 3">
    <name type="scientific">Parnassius mnemosyne</name>
    <name type="common">clouded apollo</name>
    <dbReference type="NCBI Taxonomy" id="213953"/>
    <lineage>
        <taxon>Eukaryota</taxon>
        <taxon>Metazoa</taxon>
        <taxon>Ecdysozoa</taxon>
        <taxon>Arthropoda</taxon>
        <taxon>Hexapoda</taxon>
        <taxon>Insecta</taxon>
        <taxon>Pterygota</taxon>
        <taxon>Neoptera</taxon>
        <taxon>Endopterygota</taxon>
        <taxon>Lepidoptera</taxon>
        <taxon>Glossata</taxon>
        <taxon>Ditrysia</taxon>
        <taxon>Papilionoidea</taxon>
        <taxon>Papilionidae</taxon>
        <taxon>Parnassiinae</taxon>
        <taxon>Parnassini</taxon>
        <taxon>Parnassius</taxon>
        <taxon>Driopa</taxon>
    </lineage>
</organism>
<dbReference type="InterPro" id="IPR000477">
    <property type="entry name" value="RT_dom"/>
</dbReference>
<dbReference type="SUPFAM" id="SSF56219">
    <property type="entry name" value="DNase I-like"/>
    <property type="match status" value="1"/>
</dbReference>
<dbReference type="AlphaFoldDB" id="A0AAV1KJ74"/>
<accession>A0AAV1KJ74</accession>
<dbReference type="InterPro" id="IPR005135">
    <property type="entry name" value="Endo/exonuclease/phosphatase"/>
</dbReference>
<reference evidence="2 3" key="1">
    <citation type="submission" date="2023-11" db="EMBL/GenBank/DDBJ databases">
        <authorList>
            <person name="Hedman E."/>
            <person name="Englund M."/>
            <person name="Stromberg M."/>
            <person name="Nyberg Akerstrom W."/>
            <person name="Nylinder S."/>
            <person name="Jareborg N."/>
            <person name="Kallberg Y."/>
            <person name="Kronander E."/>
        </authorList>
    </citation>
    <scope>NUCLEOTIDE SEQUENCE [LARGE SCALE GENOMIC DNA]</scope>
</reference>
<protein>
    <recommendedName>
        <fullName evidence="1">Reverse transcriptase domain-containing protein</fullName>
    </recommendedName>
</protein>
<dbReference type="CDD" id="cd09076">
    <property type="entry name" value="L1-EN"/>
    <property type="match status" value="1"/>
</dbReference>
<dbReference type="Gene3D" id="3.60.10.10">
    <property type="entry name" value="Endonuclease/exonuclease/phosphatase"/>
    <property type="match status" value="1"/>
</dbReference>
<gene>
    <name evidence="2" type="ORF">PARMNEM_LOCUS3746</name>
</gene>
<keyword evidence="3" id="KW-1185">Reference proteome</keyword>
<proteinExistence type="predicted"/>
<dbReference type="GO" id="GO:0003824">
    <property type="term" value="F:catalytic activity"/>
    <property type="evidence" value="ECO:0007669"/>
    <property type="project" value="InterPro"/>
</dbReference>
<dbReference type="Pfam" id="PF14529">
    <property type="entry name" value="Exo_endo_phos_2"/>
    <property type="match status" value="1"/>
</dbReference>
<evidence type="ECO:0000313" key="3">
    <source>
        <dbReference type="Proteomes" id="UP001314205"/>
    </source>
</evidence>
<dbReference type="InterPro" id="IPR043502">
    <property type="entry name" value="DNA/RNA_pol_sf"/>
</dbReference>
<dbReference type="PANTHER" id="PTHR47027">
    <property type="entry name" value="REVERSE TRANSCRIPTASE DOMAIN-CONTAINING PROTEIN"/>
    <property type="match status" value="1"/>
</dbReference>